<dbReference type="NCBIfam" id="TIGR01439">
    <property type="entry name" value="lp_hng_hel_AbrB"/>
    <property type="match status" value="1"/>
</dbReference>
<dbReference type="SUPFAM" id="SSF89447">
    <property type="entry name" value="AbrB/MazE/MraZ-like"/>
    <property type="match status" value="1"/>
</dbReference>
<evidence type="ECO:0000259" key="1">
    <source>
        <dbReference type="SMART" id="SM00966"/>
    </source>
</evidence>
<reference evidence="2 3" key="1">
    <citation type="journal article" date="1994" name="Int. J. Syst. Bacteriol.">
        <title>Phylogenetic positions of novel aerobic, bacteriochlorophyll a-containing bacteria and description of Roseococcus thiosulfatophilus gen. nov., sp. nov., Erythromicrobium ramosum gen. nov., sp. nov., and Erythrobacter litoralis sp. nov.</title>
        <authorList>
            <person name="Yurkov V."/>
            <person name="Stackebrandt E."/>
            <person name="Holmes A."/>
            <person name="Fuerst J.A."/>
            <person name="Hugenholtz P."/>
            <person name="Golecki J."/>
            <person name="Gad'on N."/>
            <person name="Gorlenko V.M."/>
            <person name="Kompantseva E.I."/>
            <person name="Drews G."/>
        </authorList>
    </citation>
    <scope>NUCLEOTIDE SEQUENCE [LARGE SCALE GENOMIC DNA]</scope>
    <source>
        <strain evidence="2 3">KR-99</strain>
    </source>
</reference>
<dbReference type="Pfam" id="PF04014">
    <property type="entry name" value="MazE_antitoxin"/>
    <property type="match status" value="1"/>
</dbReference>
<accession>A0A7V8RE22</accession>
<gene>
    <name evidence="2" type="ORF">FG486_10130</name>
</gene>
<dbReference type="SMART" id="SM00966">
    <property type="entry name" value="SpoVT_AbrB"/>
    <property type="match status" value="1"/>
</dbReference>
<dbReference type="InterPro" id="IPR037914">
    <property type="entry name" value="SpoVT-AbrB_sf"/>
</dbReference>
<protein>
    <submittedName>
        <fullName evidence="2">AbrB/MazE/SpoVT family DNA-binding domain-containing protein</fullName>
    </submittedName>
</protein>
<dbReference type="GO" id="GO:0003677">
    <property type="term" value="F:DNA binding"/>
    <property type="evidence" value="ECO:0007669"/>
    <property type="project" value="UniProtKB-KW"/>
</dbReference>
<keyword evidence="2" id="KW-0238">DNA-binding</keyword>
<evidence type="ECO:0000313" key="3">
    <source>
        <dbReference type="Proteomes" id="UP000589292"/>
    </source>
</evidence>
<proteinExistence type="predicted"/>
<dbReference type="InterPro" id="IPR007159">
    <property type="entry name" value="SpoVT-AbrB_dom"/>
</dbReference>
<dbReference type="Gene3D" id="2.10.260.10">
    <property type="match status" value="1"/>
</dbReference>
<organism evidence="2 3">
    <name type="scientific">Sphingomonas ursincola</name>
    <dbReference type="NCBI Taxonomy" id="56361"/>
    <lineage>
        <taxon>Bacteria</taxon>
        <taxon>Pseudomonadati</taxon>
        <taxon>Pseudomonadota</taxon>
        <taxon>Alphaproteobacteria</taxon>
        <taxon>Sphingomonadales</taxon>
        <taxon>Sphingomonadaceae</taxon>
        <taxon>Sphingomonas</taxon>
    </lineage>
</organism>
<evidence type="ECO:0000313" key="2">
    <source>
        <dbReference type="EMBL" id="MBA1374699.1"/>
    </source>
</evidence>
<name>A0A7V8RE22_9SPHN</name>
<keyword evidence="3" id="KW-1185">Reference proteome</keyword>
<comment type="caution">
    <text evidence="2">The sequence shown here is derived from an EMBL/GenBank/DDBJ whole genome shotgun (WGS) entry which is preliminary data.</text>
</comment>
<dbReference type="RefSeq" id="WP_066283519.1">
    <property type="nucleotide sequence ID" value="NZ_BAAAGB010000001.1"/>
</dbReference>
<sequence>MTYTAKIIKGGKIVIPAELRRELGFADGDRLVFEREGNSLVVKSHSQVIRELQQAFKAAIKEPFTVDDFLAERRAEAARE</sequence>
<dbReference type="Proteomes" id="UP000589292">
    <property type="component" value="Unassembled WGS sequence"/>
</dbReference>
<feature type="domain" description="SpoVT-AbrB" evidence="1">
    <location>
        <begin position="5"/>
        <end position="50"/>
    </location>
</feature>
<dbReference type="EMBL" id="VDES01000002">
    <property type="protein sequence ID" value="MBA1374699.1"/>
    <property type="molecule type" value="Genomic_DNA"/>
</dbReference>
<dbReference type="AlphaFoldDB" id="A0A7V8RE22"/>